<dbReference type="STRING" id="879212.DespoDRAFT_02740"/>
<name>I5B512_9BACT</name>
<accession>I5B512</accession>
<reference evidence="2 3" key="2">
    <citation type="submission" date="2012-02" db="EMBL/GenBank/DDBJ databases">
        <title>Improved High-Quality Draft sequence of Desulfobacter postgatei 2ac9.</title>
        <authorList>
            <consortium name="US DOE Joint Genome Institute"/>
            <person name="Lucas S."/>
            <person name="Han J."/>
            <person name="Lapidus A."/>
            <person name="Cheng J.-F."/>
            <person name="Goodwin L."/>
            <person name="Pitluck S."/>
            <person name="Peters L."/>
            <person name="Ovchinnikova G."/>
            <person name="Held B."/>
            <person name="Detter J.C."/>
            <person name="Han C."/>
            <person name="Tapia R."/>
            <person name="Land M."/>
            <person name="Hauser L."/>
            <person name="Kyrpides N."/>
            <person name="Ivanova N."/>
            <person name="Pagani I."/>
            <person name="Orellana R."/>
            <person name="Lovley D."/>
            <person name="Woyke T."/>
        </authorList>
    </citation>
    <scope>NUCLEOTIDE SEQUENCE [LARGE SCALE GENOMIC DNA]</scope>
    <source>
        <strain evidence="2 3">2ac9</strain>
    </source>
</reference>
<dbReference type="AlphaFoldDB" id="I5B512"/>
<organism evidence="2 3">
    <name type="scientific">Desulfobacter postgatei 2ac9</name>
    <dbReference type="NCBI Taxonomy" id="879212"/>
    <lineage>
        <taxon>Bacteria</taxon>
        <taxon>Pseudomonadati</taxon>
        <taxon>Thermodesulfobacteriota</taxon>
        <taxon>Desulfobacteria</taxon>
        <taxon>Desulfobacterales</taxon>
        <taxon>Desulfobacteraceae</taxon>
        <taxon>Desulfobacter</taxon>
    </lineage>
</organism>
<dbReference type="PANTHER" id="PTHR35271">
    <property type="entry name" value="ABC TRANSPORTER, SUBSTRATE-BINDING LIPOPROTEIN-RELATED"/>
    <property type="match status" value="1"/>
</dbReference>
<reference evidence="2 3" key="1">
    <citation type="submission" date="2011-09" db="EMBL/GenBank/DDBJ databases">
        <authorList>
            <consortium name="US DOE Joint Genome Institute (JGI-PGF)"/>
            <person name="Lucas S."/>
            <person name="Han J."/>
            <person name="Lapidus A."/>
            <person name="Cheng J.-F."/>
            <person name="Goodwin L."/>
            <person name="Pitluck S."/>
            <person name="Peters L."/>
            <person name="Land M.L."/>
            <person name="Hauser L."/>
            <person name="Orellana R."/>
            <person name="Lovley D."/>
            <person name="Woyke T.J."/>
        </authorList>
    </citation>
    <scope>NUCLEOTIDE SEQUENCE [LARGE SCALE GENOMIC DNA]</scope>
    <source>
        <strain evidence="2 3">2ac9</strain>
    </source>
</reference>
<feature type="signal peptide" evidence="1">
    <location>
        <begin position="1"/>
        <end position="34"/>
    </location>
</feature>
<dbReference type="Proteomes" id="UP000005778">
    <property type="component" value="Chromosome"/>
</dbReference>
<gene>
    <name evidence="2" type="ORF">DespoDRAFT_02740</name>
</gene>
<evidence type="ECO:0000313" key="3">
    <source>
        <dbReference type="Proteomes" id="UP000005778"/>
    </source>
</evidence>
<keyword evidence="1" id="KW-0732">Signal</keyword>
<dbReference type="EMBL" id="CM001488">
    <property type="protein sequence ID" value="EIM64575.1"/>
    <property type="molecule type" value="Genomic_DNA"/>
</dbReference>
<dbReference type="Gene3D" id="3.40.50.2300">
    <property type="match status" value="1"/>
</dbReference>
<dbReference type="PANTHER" id="PTHR35271:SF1">
    <property type="entry name" value="ABC TRANSPORTER, SUBSTRATE-BINDING LIPOPROTEIN"/>
    <property type="match status" value="1"/>
</dbReference>
<sequence length="311" mass="34402">MKCLDLFIYRGAFCLGLMLCTSLGLCLFQPPCLADGSSNGNDRIAVVISKKIKPYIQVGDGIQAKSEEIKLDVDLFILDPETKSIQDNVLHQLALTDYKLIAAIGPEAAVFIWAITSIQSPKIYTAILDPENCTGLPEHAMGIALKIPVEIQVKEISRHFENLGTIGVLFDPTFNQDFYDQAEAAALNHSFEITPIKVGSKTQISQQLQEHIGKIDAIWMIPDQTVISEKIVHYVIKQGIYQGMGVIGYNSFFTLSGAVFSFEFDYKALGSQAALKIKSFLESGQWTPDPPLFKTIVNQRMAKKLGIIVKK</sequence>
<dbReference type="Pfam" id="PF04392">
    <property type="entry name" value="ABC_sub_bind"/>
    <property type="match status" value="1"/>
</dbReference>
<protein>
    <submittedName>
        <fullName evidence="2">ABC-type uncharacterized transport system, periplasmic component</fullName>
    </submittedName>
</protein>
<dbReference type="eggNOG" id="COG2984">
    <property type="taxonomic scope" value="Bacteria"/>
</dbReference>
<keyword evidence="3" id="KW-1185">Reference proteome</keyword>
<evidence type="ECO:0000256" key="1">
    <source>
        <dbReference type="SAM" id="SignalP"/>
    </source>
</evidence>
<dbReference type="HOGENOM" id="CLU_058196_4_2_7"/>
<feature type="chain" id="PRO_5003699384" evidence="1">
    <location>
        <begin position="35"/>
        <end position="311"/>
    </location>
</feature>
<dbReference type="InterPro" id="IPR007487">
    <property type="entry name" value="ABC_transpt-TYRBP-like"/>
</dbReference>
<proteinExistence type="predicted"/>
<evidence type="ECO:0000313" key="2">
    <source>
        <dbReference type="EMBL" id="EIM64575.1"/>
    </source>
</evidence>